<keyword evidence="2" id="KW-0472">Membrane</keyword>
<dbReference type="GO" id="GO:0005886">
    <property type="term" value="C:plasma membrane"/>
    <property type="evidence" value="ECO:0007669"/>
    <property type="project" value="TreeGrafter"/>
</dbReference>
<keyword evidence="3" id="KW-1185">Reference proteome</keyword>
<dbReference type="InterPro" id="IPR006876">
    <property type="entry name" value="LMBR1-like_membr_prot"/>
</dbReference>
<feature type="transmembrane region" description="Helical" evidence="2">
    <location>
        <begin position="64"/>
        <end position="93"/>
    </location>
</feature>
<evidence type="ECO:0000313" key="3">
    <source>
        <dbReference type="Proteomes" id="UP000036681"/>
    </source>
</evidence>
<dbReference type="GO" id="GO:0004888">
    <property type="term" value="F:transmembrane signaling receptor activity"/>
    <property type="evidence" value="ECO:0007669"/>
    <property type="project" value="TreeGrafter"/>
</dbReference>
<dbReference type="PANTHER" id="PTHR12625">
    <property type="entry name" value="LIPOCALIN-1 INTERACTING MEMBRANE RECEPTOR LIMR"/>
    <property type="match status" value="1"/>
</dbReference>
<feature type="transmembrane region" description="Helical" evidence="2">
    <location>
        <begin position="113"/>
        <end position="136"/>
    </location>
</feature>
<dbReference type="PANTHER" id="PTHR12625:SF0">
    <property type="entry name" value="PROTEIN LILIPOD"/>
    <property type="match status" value="1"/>
</dbReference>
<dbReference type="InterPro" id="IPR008075">
    <property type="entry name" value="LIMR"/>
</dbReference>
<keyword evidence="2" id="KW-1133">Transmembrane helix</keyword>
<dbReference type="GO" id="GO:0007165">
    <property type="term" value="P:signal transduction"/>
    <property type="evidence" value="ECO:0007669"/>
    <property type="project" value="TreeGrafter"/>
</dbReference>
<protein>
    <submittedName>
        <fullName evidence="4">Protein LMBR1L</fullName>
    </submittedName>
</protein>
<feature type="transmembrane region" description="Helical" evidence="2">
    <location>
        <begin position="405"/>
        <end position="425"/>
    </location>
</feature>
<dbReference type="Pfam" id="PF04791">
    <property type="entry name" value="LMBR1"/>
    <property type="match status" value="2"/>
</dbReference>
<dbReference type="Proteomes" id="UP000036681">
    <property type="component" value="Unplaced"/>
</dbReference>
<accession>A0A0M3HMQ0</accession>
<reference evidence="4" key="1">
    <citation type="submission" date="2017-02" db="UniProtKB">
        <authorList>
            <consortium name="WormBaseParasite"/>
        </authorList>
    </citation>
    <scope>IDENTIFICATION</scope>
</reference>
<feature type="transmembrane region" description="Helical" evidence="2">
    <location>
        <begin position="221"/>
        <end position="243"/>
    </location>
</feature>
<dbReference type="PRINTS" id="PR01692">
    <property type="entry name" value="LIPOCALINIMR"/>
</dbReference>
<sequence length="508" mass="57538">MEVSEEFDDEREQRFHQFVRQHIICLLLFITLYLISRWILGLLKTCSDNDELYAGKEDFFVFRISLWMCTCSLAISIGAAMLLPFSVIGSEILQAYPDSYYFQWLNWPLIHSLWNYVFALSNLSLFVLLPFAYFFIESQGFRGQGKAGNIQRVLLLRIVSSKLVRDQPEGIMARVYETVAVCIMLIVVLICLADVVQSFLLFQQKSISLSLLSFTSVDLPFIYSCVSLIGVFTLLITTPIGFAHMFTVVSNHLLASNSSPTMDPNEHVISRLEYETQKLRLVRNGCPAGSLPLTPPEPFLPQKPLRGYQKVLQSVKYPLAIIILLLLTAVSVLMVLINTLQLLFGYRALPVYAQYIEVNSRHTFGIFGALVEVIIISYLMVASLVGVYSVPLLRRLRPRKGKTTMTFIIANCTTVLVLSSALPVLARTLGITTFDLLGAYGSFNWLSNFTLVWTYNVAFAIATVSCLVNHFTTPVRREVIRRYVTISSPSVKELSCRRRIEEFSEKTE</sequence>
<feature type="transmembrane region" description="Helical" evidence="2">
    <location>
        <begin position="364"/>
        <end position="393"/>
    </location>
</feature>
<comment type="similarity">
    <text evidence="1">Belongs to the LIMR family.</text>
</comment>
<organism evidence="3 4">
    <name type="scientific">Ascaris lumbricoides</name>
    <name type="common">Giant roundworm</name>
    <dbReference type="NCBI Taxonomy" id="6252"/>
    <lineage>
        <taxon>Eukaryota</taxon>
        <taxon>Metazoa</taxon>
        <taxon>Ecdysozoa</taxon>
        <taxon>Nematoda</taxon>
        <taxon>Chromadorea</taxon>
        <taxon>Rhabditida</taxon>
        <taxon>Spirurina</taxon>
        <taxon>Ascaridomorpha</taxon>
        <taxon>Ascaridoidea</taxon>
        <taxon>Ascarididae</taxon>
        <taxon>Ascaris</taxon>
    </lineage>
</organism>
<feature type="transmembrane region" description="Helical" evidence="2">
    <location>
        <begin position="20"/>
        <end position="43"/>
    </location>
</feature>
<evidence type="ECO:0000256" key="1">
    <source>
        <dbReference type="ARBA" id="ARBA00010487"/>
    </source>
</evidence>
<feature type="transmembrane region" description="Helical" evidence="2">
    <location>
        <begin position="175"/>
        <end position="201"/>
    </location>
</feature>
<keyword evidence="2" id="KW-0812">Transmembrane</keyword>
<dbReference type="WBParaSite" id="ALUE_0000282801-mRNA-1">
    <property type="protein sequence ID" value="ALUE_0000282801-mRNA-1"/>
    <property type="gene ID" value="ALUE_0000282801"/>
</dbReference>
<name>A0A0M3HMQ0_ASCLU</name>
<dbReference type="AlphaFoldDB" id="A0A0M3HMQ0"/>
<feature type="transmembrane region" description="Helical" evidence="2">
    <location>
        <begin position="319"/>
        <end position="344"/>
    </location>
</feature>
<proteinExistence type="inferred from homology"/>
<evidence type="ECO:0000313" key="4">
    <source>
        <dbReference type="WBParaSite" id="ALUE_0000282801-mRNA-1"/>
    </source>
</evidence>
<feature type="transmembrane region" description="Helical" evidence="2">
    <location>
        <begin position="445"/>
        <end position="468"/>
    </location>
</feature>
<evidence type="ECO:0000256" key="2">
    <source>
        <dbReference type="SAM" id="Phobius"/>
    </source>
</evidence>